<sequence>MSGISLYNVHFDSKGLKGTLWIPKSAHQHQFGGRCEDGQTVAMLDEIHCLPSKLAQKLDAYILILLTSHELSHSLHSILLTI</sequence>
<comment type="caution">
    <text evidence="1">The sequence shown here is derived from an EMBL/GenBank/DDBJ whole genome shotgun (WGS) entry which is preliminary data.</text>
</comment>
<accession>A0A016RXK5</accession>
<evidence type="ECO:0000313" key="2">
    <source>
        <dbReference type="Proteomes" id="UP000024635"/>
    </source>
</evidence>
<organism evidence="1 2">
    <name type="scientific">Ancylostoma ceylanicum</name>
    <dbReference type="NCBI Taxonomy" id="53326"/>
    <lineage>
        <taxon>Eukaryota</taxon>
        <taxon>Metazoa</taxon>
        <taxon>Ecdysozoa</taxon>
        <taxon>Nematoda</taxon>
        <taxon>Chromadorea</taxon>
        <taxon>Rhabditida</taxon>
        <taxon>Rhabditina</taxon>
        <taxon>Rhabditomorpha</taxon>
        <taxon>Strongyloidea</taxon>
        <taxon>Ancylostomatidae</taxon>
        <taxon>Ancylostomatinae</taxon>
        <taxon>Ancylostoma</taxon>
    </lineage>
</organism>
<gene>
    <name evidence="1" type="primary">Acey_s0344.g3084</name>
    <name evidence="1" type="ORF">Y032_0344g3084</name>
</gene>
<keyword evidence="2" id="KW-1185">Reference proteome</keyword>
<dbReference type="AlphaFoldDB" id="A0A016RXK5"/>
<protein>
    <submittedName>
        <fullName evidence="1">Uncharacterized protein</fullName>
    </submittedName>
</protein>
<dbReference type="EMBL" id="JARK01001680">
    <property type="protein sequence ID" value="EYB83053.1"/>
    <property type="molecule type" value="Genomic_DNA"/>
</dbReference>
<dbReference type="Proteomes" id="UP000024635">
    <property type="component" value="Unassembled WGS sequence"/>
</dbReference>
<evidence type="ECO:0000313" key="1">
    <source>
        <dbReference type="EMBL" id="EYB83053.1"/>
    </source>
</evidence>
<proteinExistence type="predicted"/>
<reference evidence="2" key="1">
    <citation type="journal article" date="2015" name="Nat. Genet.">
        <title>The genome and transcriptome of the zoonotic hookworm Ancylostoma ceylanicum identify infection-specific gene families.</title>
        <authorList>
            <person name="Schwarz E.M."/>
            <person name="Hu Y."/>
            <person name="Antoshechkin I."/>
            <person name="Miller M.M."/>
            <person name="Sternberg P.W."/>
            <person name="Aroian R.V."/>
        </authorList>
    </citation>
    <scope>NUCLEOTIDE SEQUENCE</scope>
    <source>
        <strain evidence="2">HY135</strain>
    </source>
</reference>
<name>A0A016RXK5_9BILA</name>